<keyword evidence="14" id="KW-0539">Nucleus</keyword>
<dbReference type="SMART" id="SM01123">
    <property type="entry name" value="DBP10CT"/>
    <property type="match status" value="1"/>
</dbReference>
<evidence type="ECO:0000313" key="21">
    <source>
        <dbReference type="EMBL" id="ODV92352.1"/>
    </source>
</evidence>
<evidence type="ECO:0000256" key="1">
    <source>
        <dbReference type="ARBA" id="ARBA00003706"/>
    </source>
</evidence>
<evidence type="ECO:0000256" key="4">
    <source>
        <dbReference type="ARBA" id="ARBA00012552"/>
    </source>
</evidence>
<reference evidence="22" key="1">
    <citation type="submission" date="2016-02" db="EMBL/GenBank/DDBJ databases">
        <title>Comparative genomics of biotechnologically important yeasts.</title>
        <authorList>
            <consortium name="DOE Joint Genome Institute"/>
            <person name="Riley R."/>
            <person name="Haridas S."/>
            <person name="Wolfe K.H."/>
            <person name="Lopes M.R."/>
            <person name="Hittinger C.T."/>
            <person name="Goker M."/>
            <person name="Salamov A."/>
            <person name="Wisecaver J."/>
            <person name="Long T.M."/>
            <person name="Aerts A.L."/>
            <person name="Barry K."/>
            <person name="Choi C."/>
            <person name="Clum A."/>
            <person name="Coughlan A.Y."/>
            <person name="Deshpande S."/>
            <person name="Douglass A.P."/>
            <person name="Hanson S.J."/>
            <person name="Klenk H.-P."/>
            <person name="Labutti K."/>
            <person name="Lapidus A."/>
            <person name="Lindquist E."/>
            <person name="Lipzen A."/>
            <person name="Meier-Kolthoff J.P."/>
            <person name="Ohm R.A."/>
            <person name="Otillar R.P."/>
            <person name="Pangilinan J."/>
            <person name="Peng Y."/>
            <person name="Rokas A."/>
            <person name="Rosa C.A."/>
            <person name="Scheuner C."/>
            <person name="Sibirny A.A."/>
            <person name="Slot J.C."/>
            <person name="Stielow J.B."/>
            <person name="Sun H."/>
            <person name="Kurtzman C.P."/>
            <person name="Blackwell M."/>
            <person name="Jeffries T.W."/>
            <person name="Grigoriev I.V."/>
        </authorList>
    </citation>
    <scope>NUCLEOTIDE SEQUENCE [LARGE SCALE GENOMIC DNA]</scope>
    <source>
        <strain evidence="22">NRRL Y-17796</strain>
    </source>
</reference>
<dbReference type="PROSITE" id="PS51195">
    <property type="entry name" value="Q_MOTIF"/>
    <property type="match status" value="1"/>
</dbReference>
<dbReference type="Proteomes" id="UP000095023">
    <property type="component" value="Unassembled WGS sequence"/>
</dbReference>
<dbReference type="InterPro" id="IPR027417">
    <property type="entry name" value="P-loop_NTPase"/>
</dbReference>
<dbReference type="InterPro" id="IPR014001">
    <property type="entry name" value="Helicase_ATP-bd"/>
</dbReference>
<dbReference type="EMBL" id="KV453841">
    <property type="protein sequence ID" value="ODV92352.1"/>
    <property type="molecule type" value="Genomic_DNA"/>
</dbReference>
<keyword evidence="10" id="KW-0378">Hydrolase</keyword>
<dbReference type="OrthoDB" id="10261375at2759"/>
<keyword evidence="9" id="KW-0547">Nucleotide-binding</keyword>
<gene>
    <name evidence="21" type="ORF">CANCADRAFT_42961</name>
</gene>
<dbReference type="InterPro" id="IPR000629">
    <property type="entry name" value="RNA-helicase_DEAD-box_CS"/>
</dbReference>
<dbReference type="GO" id="GO:0005730">
    <property type="term" value="C:nucleolus"/>
    <property type="evidence" value="ECO:0007669"/>
    <property type="project" value="UniProtKB-SubCell"/>
</dbReference>
<dbReference type="PROSITE" id="PS51194">
    <property type="entry name" value="HELICASE_CTER"/>
    <property type="match status" value="1"/>
</dbReference>
<dbReference type="SUPFAM" id="SSF52540">
    <property type="entry name" value="P-loop containing nucleoside triphosphate hydrolases"/>
    <property type="match status" value="2"/>
</dbReference>
<dbReference type="GO" id="GO:0003724">
    <property type="term" value="F:RNA helicase activity"/>
    <property type="evidence" value="ECO:0007669"/>
    <property type="project" value="UniProtKB-EC"/>
</dbReference>
<dbReference type="GO" id="GO:1902626">
    <property type="term" value="P:assembly of large subunit precursor of preribosome"/>
    <property type="evidence" value="ECO:0007669"/>
    <property type="project" value="EnsemblFungi"/>
</dbReference>
<evidence type="ECO:0000256" key="5">
    <source>
        <dbReference type="ARBA" id="ARBA00019117"/>
    </source>
</evidence>
<evidence type="ECO:0000256" key="3">
    <source>
        <dbReference type="ARBA" id="ARBA00010379"/>
    </source>
</evidence>
<evidence type="ECO:0000256" key="12">
    <source>
        <dbReference type="ARBA" id="ARBA00022840"/>
    </source>
</evidence>
<feature type="domain" description="DEAD-box RNA helicase Q" evidence="20">
    <location>
        <begin position="74"/>
        <end position="102"/>
    </location>
</feature>
<comment type="function">
    <text evidence="1">ATP-binding RNA helicase involved in the biogenesis of 60S ribosomal subunits and is required for the normal formation of 25S and 5.8S rRNAs.</text>
</comment>
<sequence length="860" mass="96458">MSDSETDITKYLVTGDGKHDAKVNSSRSKSKRQGTTALNHSHSNDSESEDDDLLPHDLLPSNVDQGNNKGASKGTFLGLGLSNPIAAAVKRKGYKQPTPIQRRTIPVILEGKDVVGMARTGSGKTAAFMLPIIDMLKSHSAQVGARALILTPSRELALQTIRVFKDFSSGTDLRCALLVGGDSLEDQFGFMMSNPDIIIATPGRFLHLKVEMNLNLKTIQYVVFDEADRLFEMGFSLQLTNILSYLPEFRQSLLFSATLPKSLVEFAKAGLHDPVLVRLDAEQKIPENLEMAFFGIRSSERDAALVYLLSHVIKMPFASEAATKKSGKVRAGEVPSPHSTIVFVPTKHHVEHVATYLRELGYAVSFIYGSLDQHARKEQLQKFRAGLTTVMVVTDVAARGIDIPVLANVINYTFPSSPKIFIHRVGRTARAGNHGWAYSIIKEADLPYLLDLELFLGLKLSLSCNITASSDVSFRNSLMVGGFPRDELETIYEEIESLHKENYDLLLMRNTSLKGEKLFLKTRNPASTESVRRAKQITGSDWMQRHVLLKAKKTASSETDSKEADRLAFLAKIENYKPTETVFELNKKSNAYSEMSDLMARRRKEVAHIQERVKDRRELLNKEKSLKEDVIEESSNTLVVDMTPASVDDIEHTFKSQISGSKKLKSFKDPNFYISHTDKDDATEKGYTVNSFADQAKNVTFDLMRDDDEGKSKNGMKWDRKKGRYVQSNGGLDENGKGAKWIKGENGLRIQASFKSGKYEAWKAAHKVSDINESGEEYAPGKKGHIGFKFRHTKIQAPKKADKARDDYKTQLKKSELAKERMGSAQNRKTLRSSREIAKKRQEKEKRRDKNARPSKKRKR</sequence>
<dbReference type="InterPro" id="IPR001650">
    <property type="entry name" value="Helicase_C-like"/>
</dbReference>
<feature type="compositionally biased region" description="Basic and acidic residues" evidence="17">
    <location>
        <begin position="833"/>
        <end position="852"/>
    </location>
</feature>
<dbReference type="InterPro" id="IPR050079">
    <property type="entry name" value="DEAD_box_RNA_helicase"/>
</dbReference>
<evidence type="ECO:0000256" key="15">
    <source>
        <dbReference type="ARBA" id="ARBA00047984"/>
    </source>
</evidence>
<dbReference type="Pfam" id="PF00271">
    <property type="entry name" value="Helicase_C"/>
    <property type="match status" value="1"/>
</dbReference>
<evidence type="ECO:0000256" key="13">
    <source>
        <dbReference type="ARBA" id="ARBA00022884"/>
    </source>
</evidence>
<comment type="similarity">
    <text evidence="3">Belongs to the DEAD box helicase family. DDX54/DBP10 subfamily.</text>
</comment>
<dbReference type="InterPro" id="IPR033517">
    <property type="entry name" value="DDX54/DBP10_DEAD-box_helicase"/>
</dbReference>
<keyword evidence="11" id="KW-0347">Helicase</keyword>
<evidence type="ECO:0000256" key="6">
    <source>
        <dbReference type="ARBA" id="ARBA00021760"/>
    </source>
</evidence>
<evidence type="ECO:0000256" key="14">
    <source>
        <dbReference type="ARBA" id="ARBA00023242"/>
    </source>
</evidence>
<evidence type="ECO:0000256" key="10">
    <source>
        <dbReference type="ARBA" id="ARBA00022801"/>
    </source>
</evidence>
<keyword evidence="22" id="KW-1185">Reference proteome</keyword>
<dbReference type="Pfam" id="PF08147">
    <property type="entry name" value="DBP10CT"/>
    <property type="match status" value="1"/>
</dbReference>
<dbReference type="SMART" id="SM00490">
    <property type="entry name" value="HELICc"/>
    <property type="match status" value="1"/>
</dbReference>
<dbReference type="PROSITE" id="PS00039">
    <property type="entry name" value="DEAD_ATP_HELICASE"/>
    <property type="match status" value="1"/>
</dbReference>
<dbReference type="SMART" id="SM00487">
    <property type="entry name" value="DEXDc"/>
    <property type="match status" value="1"/>
</dbReference>
<dbReference type="PANTHER" id="PTHR47959">
    <property type="entry name" value="ATP-DEPENDENT RNA HELICASE RHLE-RELATED"/>
    <property type="match status" value="1"/>
</dbReference>
<evidence type="ECO:0000256" key="11">
    <source>
        <dbReference type="ARBA" id="ARBA00022806"/>
    </source>
</evidence>
<comment type="subcellular location">
    <subcellularLocation>
        <location evidence="2">Nucleus</location>
        <location evidence="2">Nucleolus</location>
    </subcellularLocation>
</comment>
<accession>A0A1E4TKT9</accession>
<dbReference type="GO" id="GO:0003723">
    <property type="term" value="F:RNA binding"/>
    <property type="evidence" value="ECO:0007669"/>
    <property type="project" value="UniProtKB-KW"/>
</dbReference>
<evidence type="ECO:0000259" key="18">
    <source>
        <dbReference type="PROSITE" id="PS51192"/>
    </source>
</evidence>
<dbReference type="GO" id="GO:0030687">
    <property type="term" value="C:preribosome, large subunit precursor"/>
    <property type="evidence" value="ECO:0007669"/>
    <property type="project" value="EnsemblFungi"/>
</dbReference>
<keyword evidence="7" id="KW-0690">Ribosome biogenesis</keyword>
<feature type="short sequence motif" description="Q motif" evidence="16">
    <location>
        <begin position="74"/>
        <end position="102"/>
    </location>
</feature>
<dbReference type="PANTHER" id="PTHR47959:SF8">
    <property type="entry name" value="RNA HELICASE"/>
    <property type="match status" value="1"/>
</dbReference>
<evidence type="ECO:0000256" key="2">
    <source>
        <dbReference type="ARBA" id="ARBA00004604"/>
    </source>
</evidence>
<evidence type="ECO:0000313" key="22">
    <source>
        <dbReference type="Proteomes" id="UP000095023"/>
    </source>
</evidence>
<keyword evidence="13" id="KW-0694">RNA-binding</keyword>
<protein>
    <recommendedName>
        <fullName evidence="5">ATP-dependent RNA helicase DBP10</fullName>
        <ecNumber evidence="4">3.6.4.13</ecNumber>
    </recommendedName>
    <alternativeName>
        <fullName evidence="6">ATP-dependent RNA helicase dbp10</fullName>
    </alternativeName>
</protein>
<dbReference type="GO" id="GO:0005524">
    <property type="term" value="F:ATP binding"/>
    <property type="evidence" value="ECO:0007669"/>
    <property type="project" value="UniProtKB-KW"/>
</dbReference>
<evidence type="ECO:0000256" key="7">
    <source>
        <dbReference type="ARBA" id="ARBA00022517"/>
    </source>
</evidence>
<evidence type="ECO:0000256" key="9">
    <source>
        <dbReference type="ARBA" id="ARBA00022741"/>
    </source>
</evidence>
<organism evidence="21 22">
    <name type="scientific">Tortispora caseinolytica NRRL Y-17796</name>
    <dbReference type="NCBI Taxonomy" id="767744"/>
    <lineage>
        <taxon>Eukaryota</taxon>
        <taxon>Fungi</taxon>
        <taxon>Dikarya</taxon>
        <taxon>Ascomycota</taxon>
        <taxon>Saccharomycotina</taxon>
        <taxon>Trigonopsidomycetes</taxon>
        <taxon>Trigonopsidales</taxon>
        <taxon>Trigonopsidaceae</taxon>
        <taxon>Tortispora</taxon>
    </lineage>
</organism>
<dbReference type="InterPro" id="IPR011545">
    <property type="entry name" value="DEAD/DEAH_box_helicase_dom"/>
</dbReference>
<dbReference type="GO" id="GO:0000463">
    <property type="term" value="P:maturation of LSU-rRNA from tricistronic rRNA transcript (SSU-rRNA, 5.8S rRNA, LSU-rRNA)"/>
    <property type="evidence" value="ECO:0007669"/>
    <property type="project" value="EnsemblFungi"/>
</dbReference>
<evidence type="ECO:0000256" key="16">
    <source>
        <dbReference type="PROSITE-ProRule" id="PRU00552"/>
    </source>
</evidence>
<feature type="region of interest" description="Disordered" evidence="17">
    <location>
        <begin position="1"/>
        <end position="70"/>
    </location>
</feature>
<dbReference type="EC" id="3.6.4.13" evidence="4"/>
<dbReference type="GO" id="GO:0042802">
    <property type="term" value="F:identical protein binding"/>
    <property type="evidence" value="ECO:0007669"/>
    <property type="project" value="EnsemblFungi"/>
</dbReference>
<name>A0A1E4TKT9_9ASCO</name>
<evidence type="ECO:0000259" key="19">
    <source>
        <dbReference type="PROSITE" id="PS51194"/>
    </source>
</evidence>
<dbReference type="PROSITE" id="PS51192">
    <property type="entry name" value="HELICASE_ATP_BIND_1"/>
    <property type="match status" value="1"/>
</dbReference>
<dbReference type="InterPro" id="IPR014014">
    <property type="entry name" value="RNA_helicase_DEAD_Q_motif"/>
</dbReference>
<evidence type="ECO:0000259" key="20">
    <source>
        <dbReference type="PROSITE" id="PS51195"/>
    </source>
</evidence>
<feature type="compositionally biased region" description="Basic and acidic residues" evidence="17">
    <location>
        <begin position="799"/>
        <end position="822"/>
    </location>
</feature>
<dbReference type="CDD" id="cd17959">
    <property type="entry name" value="DEADc_DDX54"/>
    <property type="match status" value="1"/>
</dbReference>
<feature type="region of interest" description="Disordered" evidence="17">
    <location>
        <begin position="789"/>
        <end position="860"/>
    </location>
</feature>
<dbReference type="Gene3D" id="3.40.50.300">
    <property type="entry name" value="P-loop containing nucleotide triphosphate hydrolases"/>
    <property type="match status" value="2"/>
</dbReference>
<keyword evidence="12" id="KW-0067">ATP-binding</keyword>
<feature type="domain" description="Helicase ATP-binding" evidence="18">
    <location>
        <begin position="105"/>
        <end position="277"/>
    </location>
</feature>
<dbReference type="Pfam" id="PF00270">
    <property type="entry name" value="DEAD"/>
    <property type="match status" value="1"/>
</dbReference>
<proteinExistence type="inferred from homology"/>
<feature type="compositionally biased region" description="Polar residues" evidence="17">
    <location>
        <begin position="23"/>
        <end position="37"/>
    </location>
</feature>
<dbReference type="GO" id="GO:0016887">
    <property type="term" value="F:ATP hydrolysis activity"/>
    <property type="evidence" value="ECO:0007669"/>
    <property type="project" value="RHEA"/>
</dbReference>
<comment type="catalytic activity">
    <reaction evidence="15">
        <text>ATP + H2O = ADP + phosphate + H(+)</text>
        <dbReference type="Rhea" id="RHEA:13065"/>
        <dbReference type="ChEBI" id="CHEBI:15377"/>
        <dbReference type="ChEBI" id="CHEBI:15378"/>
        <dbReference type="ChEBI" id="CHEBI:30616"/>
        <dbReference type="ChEBI" id="CHEBI:43474"/>
        <dbReference type="ChEBI" id="CHEBI:456216"/>
        <dbReference type="EC" id="3.6.4.13"/>
    </reaction>
</comment>
<evidence type="ECO:0000256" key="17">
    <source>
        <dbReference type="SAM" id="MobiDB-lite"/>
    </source>
</evidence>
<dbReference type="InterPro" id="IPR012541">
    <property type="entry name" value="DBP10_C"/>
</dbReference>
<dbReference type="FunFam" id="3.40.50.300:FF:000865">
    <property type="entry name" value="ATP-dependent RNA helicase DDX54"/>
    <property type="match status" value="1"/>
</dbReference>
<dbReference type="GO" id="GO:0005829">
    <property type="term" value="C:cytosol"/>
    <property type="evidence" value="ECO:0007669"/>
    <property type="project" value="TreeGrafter"/>
</dbReference>
<evidence type="ECO:0000256" key="8">
    <source>
        <dbReference type="ARBA" id="ARBA00022552"/>
    </source>
</evidence>
<dbReference type="AlphaFoldDB" id="A0A1E4TKT9"/>
<keyword evidence="8" id="KW-0698">rRNA processing</keyword>
<feature type="domain" description="Helicase C-terminal" evidence="19">
    <location>
        <begin position="326"/>
        <end position="473"/>
    </location>
</feature>
<dbReference type="CDD" id="cd18787">
    <property type="entry name" value="SF2_C_DEAD"/>
    <property type="match status" value="1"/>
</dbReference>
<dbReference type="GO" id="GO:0000466">
    <property type="term" value="P:maturation of 5.8S rRNA from tricistronic rRNA transcript (SSU-rRNA, 5.8S rRNA, LSU-rRNA)"/>
    <property type="evidence" value="ECO:0007669"/>
    <property type="project" value="EnsemblFungi"/>
</dbReference>